<dbReference type="InterPro" id="IPR015421">
    <property type="entry name" value="PyrdxlP-dep_Trfase_major"/>
</dbReference>
<proteinExistence type="predicted"/>
<keyword evidence="4" id="KW-1185">Reference proteome</keyword>
<dbReference type="InterPro" id="IPR000192">
    <property type="entry name" value="Aminotrans_V_dom"/>
</dbReference>
<dbReference type="SUPFAM" id="SSF53383">
    <property type="entry name" value="PLP-dependent transferases"/>
    <property type="match status" value="1"/>
</dbReference>
<dbReference type="PANTHER" id="PTHR43686:SF1">
    <property type="entry name" value="AMINOTRAN_5 DOMAIN-CONTAINING PROTEIN"/>
    <property type="match status" value="1"/>
</dbReference>
<evidence type="ECO:0000313" key="3">
    <source>
        <dbReference type="EMBL" id="GMF40475.1"/>
    </source>
</evidence>
<dbReference type="Pfam" id="PF00266">
    <property type="entry name" value="Aminotran_5"/>
    <property type="match status" value="1"/>
</dbReference>
<sequence length="725" mass="80042">MSPTSKEDSTATALPAPWVSQVFRVSESGEVARSSLIQDTHEKDKLVASVKSLSIVGSDIDPLGLSSASFNFEEEEEDDGTSDSSTVRDNSICVDNDTETVDDENEDQLLRGIANDMIGHNVPFQSPFGVKAQCYADYTASGKSLESIEHFIRTKVMPTYGNTHTTTSVTGLQTTAFREEARQIIAKAVNARESKDAVLFTGQGCTSAIQKFIVALGINNSKRLRLPFKRPVIFTGPFAHHSNLLPWRESLAADIVEIPEATSGGGIDLKELERQLKRYSGRKIKIGTFTAASNLTGMLMDVDKISSLLHRHGALACWDYATSAPYVSIDMNPRDPLAYKDAIFFSGHKLVGGPGSPGVLVVKKKLMDTEVPTTPGGGTVLFVTEKAHSYLKNTVEREEGGTPDILGSIRLGLAFALKQRVGTKKIMDQERRHVKRVRESIGENKHIILLGRQSDSVEQLPIFSLMVRYGDRFLHHNFVCALLNDLFGIQVRGGCQCAGPFGARLLGVSKEHTIALGNAFAEKDEVIKPGVVRLSFPYFADDAEVGYILDAVNFVADHGWKFLPQYDFDIHTAEWRHASRSKNGLRAQSCLSELQFFSDRASRSLASDEPMRSIATHRRENLEQAALQADASMKEASLLDTFPEGQKVLKSHEGLRWFTYPYEAVADYKKLGGKVPLTDKITGPCQPQLYLEGAMTRIWEGTPSMAKLKRSRMGRLLLHHYMPTP</sequence>
<comment type="caution">
    <text evidence="3">The sequence shown here is derived from an EMBL/GenBank/DDBJ whole genome shotgun (WGS) entry which is preliminary data.</text>
</comment>
<name>A0A9W6XKP1_9STRA</name>
<dbReference type="InterPro" id="IPR015424">
    <property type="entry name" value="PyrdxlP-dep_Trfase"/>
</dbReference>
<dbReference type="OrthoDB" id="420046at2759"/>
<gene>
    <name evidence="3" type="ORF">Pfra01_001244000</name>
</gene>
<dbReference type="AlphaFoldDB" id="A0A9W6XKP1"/>
<reference evidence="3" key="1">
    <citation type="submission" date="2023-04" db="EMBL/GenBank/DDBJ databases">
        <title>Phytophthora fragariaefolia NBRC 109709.</title>
        <authorList>
            <person name="Ichikawa N."/>
            <person name="Sato H."/>
            <person name="Tonouchi N."/>
        </authorList>
    </citation>
    <scope>NUCLEOTIDE SEQUENCE</scope>
    <source>
        <strain evidence="3">NBRC 109709</strain>
    </source>
</reference>
<feature type="compositionally biased region" description="Acidic residues" evidence="1">
    <location>
        <begin position="72"/>
        <end position="81"/>
    </location>
</feature>
<accession>A0A9W6XKP1</accession>
<protein>
    <submittedName>
        <fullName evidence="3">Unnamed protein product</fullName>
    </submittedName>
</protein>
<feature type="domain" description="Aminotransferase class V" evidence="2">
    <location>
        <begin position="135"/>
        <end position="545"/>
    </location>
</feature>
<dbReference type="PANTHER" id="PTHR43686">
    <property type="entry name" value="SULFURTRANSFERASE-RELATED"/>
    <property type="match status" value="1"/>
</dbReference>
<dbReference type="Gene3D" id="3.40.640.10">
    <property type="entry name" value="Type I PLP-dependent aspartate aminotransferase-like (Major domain)"/>
    <property type="match status" value="1"/>
</dbReference>
<feature type="region of interest" description="Disordered" evidence="1">
    <location>
        <begin position="72"/>
        <end position="101"/>
    </location>
</feature>
<evidence type="ECO:0000256" key="1">
    <source>
        <dbReference type="SAM" id="MobiDB-lite"/>
    </source>
</evidence>
<dbReference type="Gene3D" id="3.90.1150.10">
    <property type="entry name" value="Aspartate Aminotransferase, domain 1"/>
    <property type="match status" value="1"/>
</dbReference>
<evidence type="ECO:0000259" key="2">
    <source>
        <dbReference type="Pfam" id="PF00266"/>
    </source>
</evidence>
<evidence type="ECO:0000313" key="4">
    <source>
        <dbReference type="Proteomes" id="UP001165121"/>
    </source>
</evidence>
<dbReference type="EMBL" id="BSXT01001248">
    <property type="protein sequence ID" value="GMF40475.1"/>
    <property type="molecule type" value="Genomic_DNA"/>
</dbReference>
<organism evidence="3 4">
    <name type="scientific">Phytophthora fragariaefolia</name>
    <dbReference type="NCBI Taxonomy" id="1490495"/>
    <lineage>
        <taxon>Eukaryota</taxon>
        <taxon>Sar</taxon>
        <taxon>Stramenopiles</taxon>
        <taxon>Oomycota</taxon>
        <taxon>Peronosporomycetes</taxon>
        <taxon>Peronosporales</taxon>
        <taxon>Peronosporaceae</taxon>
        <taxon>Phytophthora</taxon>
    </lineage>
</organism>
<dbReference type="InterPro" id="IPR015422">
    <property type="entry name" value="PyrdxlP-dep_Trfase_small"/>
</dbReference>
<dbReference type="Proteomes" id="UP001165121">
    <property type="component" value="Unassembled WGS sequence"/>
</dbReference>